<evidence type="ECO:0008006" key="3">
    <source>
        <dbReference type="Google" id="ProtNLM"/>
    </source>
</evidence>
<dbReference type="Proteomes" id="UP001446871">
    <property type="component" value="Unassembled WGS sequence"/>
</dbReference>
<gene>
    <name evidence="1" type="ORF">PG996_016071</name>
</gene>
<keyword evidence="2" id="KW-1185">Reference proteome</keyword>
<proteinExistence type="predicted"/>
<comment type="caution">
    <text evidence="1">The sequence shown here is derived from an EMBL/GenBank/DDBJ whole genome shotgun (WGS) entry which is preliminary data.</text>
</comment>
<protein>
    <recommendedName>
        <fullName evidence="3">Myb-like domain-containing protein</fullName>
    </recommendedName>
</protein>
<name>A0ABR1TNH5_9PEZI</name>
<organism evidence="1 2">
    <name type="scientific">Apiospora saccharicola</name>
    <dbReference type="NCBI Taxonomy" id="335842"/>
    <lineage>
        <taxon>Eukaryota</taxon>
        <taxon>Fungi</taxon>
        <taxon>Dikarya</taxon>
        <taxon>Ascomycota</taxon>
        <taxon>Pezizomycotina</taxon>
        <taxon>Sordariomycetes</taxon>
        <taxon>Xylariomycetidae</taxon>
        <taxon>Amphisphaeriales</taxon>
        <taxon>Apiosporaceae</taxon>
        <taxon>Apiospora</taxon>
    </lineage>
</organism>
<sequence>MPGEGKGGKVKGKGKAFIYDQVPPAPVPSEKWDDETDDALLNIILRLGEFRISNWDAVLRELNTEHDEHGI</sequence>
<reference evidence="1 2" key="1">
    <citation type="submission" date="2023-01" db="EMBL/GenBank/DDBJ databases">
        <title>Analysis of 21 Apiospora genomes using comparative genomics revels a genus with tremendous synthesis potential of carbohydrate active enzymes and secondary metabolites.</title>
        <authorList>
            <person name="Sorensen T."/>
        </authorList>
    </citation>
    <scope>NUCLEOTIDE SEQUENCE [LARGE SCALE GENOMIC DNA]</scope>
    <source>
        <strain evidence="1 2">CBS 83171</strain>
    </source>
</reference>
<dbReference type="EMBL" id="JAQQWM010000009">
    <property type="protein sequence ID" value="KAK8048007.1"/>
    <property type="molecule type" value="Genomic_DNA"/>
</dbReference>
<evidence type="ECO:0000313" key="1">
    <source>
        <dbReference type="EMBL" id="KAK8048007.1"/>
    </source>
</evidence>
<evidence type="ECO:0000313" key="2">
    <source>
        <dbReference type="Proteomes" id="UP001446871"/>
    </source>
</evidence>
<accession>A0ABR1TNH5</accession>